<dbReference type="PIRSF" id="PIRSF038991">
    <property type="entry name" value="Protein_AbrB"/>
    <property type="match status" value="1"/>
</dbReference>
<feature type="transmembrane region" description="Helical" evidence="1">
    <location>
        <begin position="172"/>
        <end position="195"/>
    </location>
</feature>
<evidence type="ECO:0000256" key="1">
    <source>
        <dbReference type="SAM" id="Phobius"/>
    </source>
</evidence>
<dbReference type="Pfam" id="PF05145">
    <property type="entry name" value="AbrB"/>
    <property type="match status" value="1"/>
</dbReference>
<feature type="transmembrane region" description="Helical" evidence="1">
    <location>
        <begin position="7"/>
        <end position="29"/>
    </location>
</feature>
<evidence type="ECO:0000313" key="3">
    <source>
        <dbReference type="Proteomes" id="UP000291151"/>
    </source>
</evidence>
<dbReference type="PANTHER" id="PTHR38457:SF1">
    <property type="entry name" value="REGULATOR ABRB-RELATED"/>
    <property type="match status" value="1"/>
</dbReference>
<feature type="transmembrane region" description="Helical" evidence="1">
    <location>
        <begin position="49"/>
        <end position="67"/>
    </location>
</feature>
<keyword evidence="1" id="KW-0812">Transmembrane</keyword>
<protein>
    <submittedName>
        <fullName evidence="2">AbrB family transcriptional regulator</fullName>
    </submittedName>
</protein>
<feature type="transmembrane region" description="Helical" evidence="1">
    <location>
        <begin position="257"/>
        <end position="277"/>
    </location>
</feature>
<organism evidence="2 3">
    <name type="scientific">Ureibacillus thermophilus</name>
    <dbReference type="NCBI Taxonomy" id="367743"/>
    <lineage>
        <taxon>Bacteria</taxon>
        <taxon>Bacillati</taxon>
        <taxon>Bacillota</taxon>
        <taxon>Bacilli</taxon>
        <taxon>Bacillales</taxon>
        <taxon>Caryophanaceae</taxon>
        <taxon>Ureibacillus</taxon>
    </lineage>
</organism>
<feature type="transmembrane region" description="Helical" evidence="1">
    <location>
        <begin position="202"/>
        <end position="222"/>
    </location>
</feature>
<dbReference type="GO" id="GO:0016020">
    <property type="term" value="C:membrane"/>
    <property type="evidence" value="ECO:0007669"/>
    <property type="project" value="InterPro"/>
</dbReference>
<feature type="transmembrane region" description="Helical" evidence="1">
    <location>
        <begin position="312"/>
        <end position="334"/>
    </location>
</feature>
<sequence>MPNVQSMGIVLGVSLVGVWIFTLLHLPVPWLLGPLFFVLISQFFIKTDFYWPAALRNMGLIIIGISIGQSFQFHMFKNLGWLIGVMLLMNGMILLFSFLLSLMLVKVGNLPLKTAIICTVPGGFSQVVAFAEEEEIDLPIVTYFHVIRVISIVIGIPLLLHVHAMNSQKESAISFSTLMALILLFLVAIGAVWVGKKIKIPVPYFLLPLILVIGLQFFSINTPEVPSPFLQMAQLMMGAYIGKLLTPKMLVFEKKIILLGIITTILLLLFTVGQGWMLMKMMNYSLATGILSTAAGGLDQMSLLASAIGADVSVVTVFQLFRILFVFIFILPLLKAFCHYIDQRDAGRV</sequence>
<dbReference type="EMBL" id="CP036528">
    <property type="protein sequence ID" value="QBK25115.1"/>
    <property type="molecule type" value="Genomic_DNA"/>
</dbReference>
<dbReference type="AlphaFoldDB" id="A0A4P6URI5"/>
<feature type="transmembrane region" description="Helical" evidence="1">
    <location>
        <begin position="79"/>
        <end position="104"/>
    </location>
</feature>
<dbReference type="InterPro" id="IPR017516">
    <property type="entry name" value="AbrB_dup"/>
</dbReference>
<name>A0A4P6URI5_9BACL</name>
<keyword evidence="1" id="KW-1133">Transmembrane helix</keyword>
<dbReference type="Proteomes" id="UP000291151">
    <property type="component" value="Chromosome"/>
</dbReference>
<proteinExistence type="predicted"/>
<accession>A0A4P6URI5</accession>
<keyword evidence="3" id="KW-1185">Reference proteome</keyword>
<dbReference type="KEGG" id="uth:DKZ56_04140"/>
<dbReference type="NCBIfam" id="TIGR03082">
    <property type="entry name" value="Gneg_AbrB_dup"/>
    <property type="match status" value="2"/>
</dbReference>
<dbReference type="GO" id="GO:0010468">
    <property type="term" value="P:regulation of gene expression"/>
    <property type="evidence" value="ECO:0007669"/>
    <property type="project" value="InterPro"/>
</dbReference>
<keyword evidence="1" id="KW-0472">Membrane</keyword>
<reference evidence="2 3" key="1">
    <citation type="submission" date="2019-02" db="EMBL/GenBank/DDBJ databases">
        <title>Ureibacillus thermophilus.</title>
        <authorList>
            <person name="Sunny J.S."/>
            <person name="Natarajan A."/>
            <person name="Saleena L.M."/>
        </authorList>
    </citation>
    <scope>NUCLEOTIDE SEQUENCE [LARGE SCALE GENOMIC DNA]</scope>
    <source>
        <strain evidence="2 3">LM102</strain>
    </source>
</reference>
<dbReference type="InterPro" id="IPR007820">
    <property type="entry name" value="AbrB_fam"/>
</dbReference>
<evidence type="ECO:0000313" key="2">
    <source>
        <dbReference type="EMBL" id="QBK25115.1"/>
    </source>
</evidence>
<dbReference type="PANTHER" id="PTHR38457">
    <property type="entry name" value="REGULATOR ABRB-RELATED"/>
    <property type="match status" value="1"/>
</dbReference>
<feature type="transmembrane region" description="Helical" evidence="1">
    <location>
        <begin position="138"/>
        <end position="160"/>
    </location>
</feature>
<gene>
    <name evidence="2" type="ORF">DKZ56_04140</name>
</gene>
<dbReference type="RefSeq" id="WP_208651501.1">
    <property type="nucleotide sequence ID" value="NZ_CP036528.1"/>
</dbReference>